<dbReference type="Gene3D" id="1.25.10.90">
    <property type="match status" value="1"/>
</dbReference>
<dbReference type="Pfam" id="PF08713">
    <property type="entry name" value="DNA_alkylation"/>
    <property type="match status" value="1"/>
</dbReference>
<name>A0A2P7QNT8_9SPHN</name>
<dbReference type="PANTHER" id="PTHR41291:SF1">
    <property type="entry name" value="DNA ALKYLATION REPAIR PROTEIN"/>
    <property type="match status" value="1"/>
</dbReference>
<dbReference type="InterPro" id="IPR014825">
    <property type="entry name" value="DNA_alkylation"/>
</dbReference>
<dbReference type="OrthoDB" id="7345147at2"/>
<protein>
    <submittedName>
        <fullName evidence="1">DNA alkylation repair enzyme</fullName>
    </submittedName>
</protein>
<reference evidence="1 2" key="1">
    <citation type="submission" date="2018-03" db="EMBL/GenBank/DDBJ databases">
        <title>The draft genome of Sphingosinicella sp. GL-C-18.</title>
        <authorList>
            <person name="Liu L."/>
            <person name="Li L."/>
            <person name="Liang L."/>
            <person name="Zhang X."/>
            <person name="Wang T."/>
        </authorList>
    </citation>
    <scope>NUCLEOTIDE SEQUENCE [LARGE SCALE GENOMIC DNA]</scope>
    <source>
        <strain evidence="1 2">GL-C-18</strain>
    </source>
</reference>
<dbReference type="EMBL" id="PXYI01000004">
    <property type="protein sequence ID" value="PSJ39632.1"/>
    <property type="molecule type" value="Genomic_DNA"/>
</dbReference>
<evidence type="ECO:0000313" key="1">
    <source>
        <dbReference type="EMBL" id="PSJ39632.1"/>
    </source>
</evidence>
<dbReference type="InterPro" id="IPR016024">
    <property type="entry name" value="ARM-type_fold"/>
</dbReference>
<organism evidence="1 2">
    <name type="scientific">Allosphingosinicella deserti</name>
    <dbReference type="NCBI Taxonomy" id="2116704"/>
    <lineage>
        <taxon>Bacteria</taxon>
        <taxon>Pseudomonadati</taxon>
        <taxon>Pseudomonadota</taxon>
        <taxon>Alphaproteobacteria</taxon>
        <taxon>Sphingomonadales</taxon>
        <taxon>Sphingomonadaceae</taxon>
        <taxon>Allosphingosinicella</taxon>
    </lineage>
</organism>
<accession>A0A2P7QNT8</accession>
<dbReference type="SUPFAM" id="SSF48371">
    <property type="entry name" value="ARM repeat"/>
    <property type="match status" value="1"/>
</dbReference>
<keyword evidence="2" id="KW-1185">Reference proteome</keyword>
<sequence>MRSVPVRMRTGGDVGMARFEDALRALEEGGEPRIRDGLERYGIKTSERVIGVPMATIQRIAKILGRDHDLAAALWSSGIYEARLLAAYVENPGQVSAEQMDEWARGFDNWATCDTLCFALFDRTEHAFAMVDRWASDDAEFVKRSAFGLLAAKALHDKSCPDDPFLARLDLIEAASGDDRNFVKKGVSWALRNIGHRKSDPLRGAARCVAERLAASPERSARWIGKDALRAFDKAAAKA</sequence>
<evidence type="ECO:0000313" key="2">
    <source>
        <dbReference type="Proteomes" id="UP000241167"/>
    </source>
</evidence>
<dbReference type="Proteomes" id="UP000241167">
    <property type="component" value="Unassembled WGS sequence"/>
</dbReference>
<dbReference type="PANTHER" id="PTHR41291">
    <property type="entry name" value="DNA ALKYLATION REPAIR PROTEIN"/>
    <property type="match status" value="1"/>
</dbReference>
<dbReference type="AlphaFoldDB" id="A0A2P7QNT8"/>
<comment type="caution">
    <text evidence="1">The sequence shown here is derived from an EMBL/GenBank/DDBJ whole genome shotgun (WGS) entry which is preliminary data.</text>
</comment>
<gene>
    <name evidence="1" type="ORF">C7I55_13625</name>
</gene>
<proteinExistence type="predicted"/>
<dbReference type="CDD" id="cd06561">
    <property type="entry name" value="AlkD_like"/>
    <property type="match status" value="1"/>
</dbReference>